<dbReference type="Proteomes" id="UP000647339">
    <property type="component" value="Unassembled WGS sequence"/>
</dbReference>
<sequence length="318" mass="35540">MNINPKNITPILDFMDRAGLLPRRVVLLLGDMARGDFAFQEQLYLAESIHLHIKVEAVDSLPHELIATHGGQARNAAVGYIKYCFPEGLNIIFSSIPVSEEEKSGQQRGSFPYLDHIGIDIRKEDMESKKVFGKIPCIASFFSWPVVKQSGEGKKVSCCHVQVDEKYWVYPTEEVFYEFALGKLHVSEKMFGCDLRPAHPSLNLPKEQSCCCPDSSAEERIAQSCTGDKPVCIGKNCEVTVSFMMRKCSGEVLEERTTDNPITYTHGIGEIMRSLESALEGATKGDERTIKLAYDELGLGCDCFIDVKVLKVMLERSE</sequence>
<comment type="caution">
    <text evidence="1">The sequence shown here is derived from an EMBL/GenBank/DDBJ whole genome shotgun (WGS) entry which is preliminary data.</text>
</comment>
<dbReference type="SUPFAM" id="SSF54534">
    <property type="entry name" value="FKBP-like"/>
    <property type="match status" value="1"/>
</dbReference>
<evidence type="ECO:0000313" key="1">
    <source>
        <dbReference type="EMBL" id="GGF25515.1"/>
    </source>
</evidence>
<reference evidence="2" key="1">
    <citation type="journal article" date="2019" name="Int. J. Syst. Evol. Microbiol.">
        <title>The Global Catalogue of Microorganisms (GCM) 10K type strain sequencing project: providing services to taxonomists for standard genome sequencing and annotation.</title>
        <authorList>
            <consortium name="The Broad Institute Genomics Platform"/>
            <consortium name="The Broad Institute Genome Sequencing Center for Infectious Disease"/>
            <person name="Wu L."/>
            <person name="Ma J."/>
        </authorList>
    </citation>
    <scope>NUCLEOTIDE SEQUENCE [LARGE SCALE GENOMIC DNA]</scope>
    <source>
        <strain evidence="2">CGMCC 1.15407</strain>
    </source>
</reference>
<protein>
    <submittedName>
        <fullName evidence="1">Uncharacterized protein</fullName>
    </submittedName>
</protein>
<organism evidence="1 2">
    <name type="scientific">Echinicola rosea</name>
    <dbReference type="NCBI Taxonomy" id="1807691"/>
    <lineage>
        <taxon>Bacteria</taxon>
        <taxon>Pseudomonadati</taxon>
        <taxon>Bacteroidota</taxon>
        <taxon>Cytophagia</taxon>
        <taxon>Cytophagales</taxon>
        <taxon>Cyclobacteriaceae</taxon>
        <taxon>Echinicola</taxon>
    </lineage>
</organism>
<name>A0ABQ1UUG2_9BACT</name>
<dbReference type="InterPro" id="IPR046357">
    <property type="entry name" value="PPIase_dom_sf"/>
</dbReference>
<dbReference type="EMBL" id="BMIU01000004">
    <property type="protein sequence ID" value="GGF25515.1"/>
    <property type="molecule type" value="Genomic_DNA"/>
</dbReference>
<dbReference type="RefSeq" id="WP_137404442.1">
    <property type="nucleotide sequence ID" value="NZ_BMIU01000004.1"/>
</dbReference>
<evidence type="ECO:0000313" key="2">
    <source>
        <dbReference type="Proteomes" id="UP000647339"/>
    </source>
</evidence>
<gene>
    <name evidence="1" type="ORF">GCM10011339_12010</name>
</gene>
<proteinExistence type="predicted"/>
<accession>A0ABQ1UUG2</accession>
<keyword evidence="2" id="KW-1185">Reference proteome</keyword>
<dbReference type="Gene3D" id="3.10.50.40">
    <property type="match status" value="1"/>
</dbReference>